<dbReference type="AlphaFoldDB" id="A0A131YTQ4"/>
<organism evidence="3">
    <name type="scientific">Rhipicephalus appendiculatus</name>
    <name type="common">Brown ear tick</name>
    <dbReference type="NCBI Taxonomy" id="34631"/>
    <lineage>
        <taxon>Eukaryota</taxon>
        <taxon>Metazoa</taxon>
        <taxon>Ecdysozoa</taxon>
        <taxon>Arthropoda</taxon>
        <taxon>Chelicerata</taxon>
        <taxon>Arachnida</taxon>
        <taxon>Acari</taxon>
        <taxon>Parasitiformes</taxon>
        <taxon>Ixodida</taxon>
        <taxon>Ixodoidea</taxon>
        <taxon>Ixodidae</taxon>
        <taxon>Rhipicephalinae</taxon>
        <taxon>Rhipicephalus</taxon>
        <taxon>Rhipicephalus</taxon>
    </lineage>
</organism>
<evidence type="ECO:0000259" key="2">
    <source>
        <dbReference type="Pfam" id="PF01826"/>
    </source>
</evidence>
<feature type="domain" description="TIL" evidence="2">
    <location>
        <begin position="54"/>
        <end position="111"/>
    </location>
</feature>
<keyword evidence="1" id="KW-0732">Signal</keyword>
<dbReference type="SUPFAM" id="SSF57567">
    <property type="entry name" value="Serine protease inhibitors"/>
    <property type="match status" value="1"/>
</dbReference>
<dbReference type="CDD" id="cd19941">
    <property type="entry name" value="TIL"/>
    <property type="match status" value="1"/>
</dbReference>
<name>A0A131YTQ4_RHIAP</name>
<dbReference type="InterPro" id="IPR002919">
    <property type="entry name" value="TIL_dom"/>
</dbReference>
<evidence type="ECO:0000313" key="3">
    <source>
        <dbReference type="EMBL" id="JAP81291.1"/>
    </source>
</evidence>
<evidence type="ECO:0000256" key="1">
    <source>
        <dbReference type="SAM" id="SignalP"/>
    </source>
</evidence>
<feature type="chain" id="PRO_5007286087" evidence="1">
    <location>
        <begin position="24"/>
        <end position="120"/>
    </location>
</feature>
<reference evidence="3" key="1">
    <citation type="journal article" date="2016" name="Ticks Tick Borne Dis.">
        <title>De novo assembly and annotation of the salivary gland transcriptome of Rhipicephalus appendiculatus male and female ticks during blood feeding.</title>
        <authorList>
            <person name="de Castro M.H."/>
            <person name="de Klerk D."/>
            <person name="Pienaar R."/>
            <person name="Latif A.A."/>
            <person name="Rees D.J."/>
            <person name="Mans B.J."/>
        </authorList>
    </citation>
    <scope>NUCLEOTIDE SEQUENCE</scope>
    <source>
        <tissue evidence="3">Salivary glands</tissue>
    </source>
</reference>
<sequence>MTGKMRIALLVLVVYASLVSVNAQYYPRPISSANGRGDSDKSIGFWPPQRRCEKSHEVFKSCVSGSCSEWKCYYLLEGWPEGCTKDCGFGCYCKEGYFRNRWGHCVPGYSCFTDLLLKAP</sequence>
<dbReference type="EMBL" id="GEDV01007266">
    <property type="protein sequence ID" value="JAP81291.1"/>
    <property type="molecule type" value="Transcribed_RNA"/>
</dbReference>
<dbReference type="Gene3D" id="2.10.25.10">
    <property type="entry name" value="Laminin"/>
    <property type="match status" value="1"/>
</dbReference>
<accession>A0A131YTQ4</accession>
<feature type="signal peptide" evidence="1">
    <location>
        <begin position="1"/>
        <end position="23"/>
    </location>
</feature>
<protein>
    <submittedName>
        <fullName evidence="3">TIL domain containing protein</fullName>
    </submittedName>
</protein>
<dbReference type="InterPro" id="IPR036084">
    <property type="entry name" value="Ser_inhib-like_sf"/>
</dbReference>
<dbReference type="Pfam" id="PF01826">
    <property type="entry name" value="TIL"/>
    <property type="match status" value="1"/>
</dbReference>
<proteinExistence type="predicted"/>